<accession>A0A517YM05</accession>
<name>A0A517YM05_9BACT</name>
<dbReference type="Gene3D" id="3.30.700.10">
    <property type="entry name" value="Glycoprotein, Type 4 Pilin"/>
    <property type="match status" value="1"/>
</dbReference>
<keyword evidence="3" id="KW-1133">Transmembrane helix</keyword>
<evidence type="ECO:0008006" key="6">
    <source>
        <dbReference type="Google" id="ProtNLM"/>
    </source>
</evidence>
<sequence>MFTRRPSASRAFTLVEMLVVIGIIAVLVGLLLPAINMAVNAARRAAISLEISQLANGIETYKQQKGEYPPSFGEDYGTPYTTVVERHLQRCYPKMTAAKKMDFYSKIDSDKVDQAEALVLWLRLVGTNPADPFEMTATRSGYYEFDERRLNDDDGDSVPAYIAKYCRDTPYIYIENRTYGKHLSSANAASGLSDSYYAQPYFADGTGNTATTLKGINPTKFQIIAAGLDGDFGKIYNNTGSTYSDLKLYPSGTKLEEGDLDNLTNFSEGRTLGDSRPQ</sequence>
<organism evidence="4 5">
    <name type="scientific">Anatilimnocola aggregata</name>
    <dbReference type="NCBI Taxonomy" id="2528021"/>
    <lineage>
        <taxon>Bacteria</taxon>
        <taxon>Pseudomonadati</taxon>
        <taxon>Planctomycetota</taxon>
        <taxon>Planctomycetia</taxon>
        <taxon>Pirellulales</taxon>
        <taxon>Pirellulaceae</taxon>
        <taxon>Anatilimnocola</taxon>
    </lineage>
</organism>
<dbReference type="RefSeq" id="WP_145098072.1">
    <property type="nucleotide sequence ID" value="NZ_CP036274.1"/>
</dbReference>
<dbReference type="PANTHER" id="PTHR30093">
    <property type="entry name" value="GENERAL SECRETION PATHWAY PROTEIN G"/>
    <property type="match status" value="1"/>
</dbReference>
<dbReference type="SUPFAM" id="SSF54523">
    <property type="entry name" value="Pili subunits"/>
    <property type="match status" value="1"/>
</dbReference>
<feature type="transmembrane region" description="Helical" evidence="3">
    <location>
        <begin position="12"/>
        <end position="35"/>
    </location>
</feature>
<evidence type="ECO:0000313" key="5">
    <source>
        <dbReference type="Proteomes" id="UP000315017"/>
    </source>
</evidence>
<proteinExistence type="predicted"/>
<dbReference type="InterPro" id="IPR045584">
    <property type="entry name" value="Pilin-like"/>
</dbReference>
<dbReference type="InterPro" id="IPR012902">
    <property type="entry name" value="N_methyl_site"/>
</dbReference>
<gene>
    <name evidence="4" type="ORF">ETAA8_64030</name>
</gene>
<dbReference type="EMBL" id="CP036274">
    <property type="protein sequence ID" value="QDU31250.1"/>
    <property type="molecule type" value="Genomic_DNA"/>
</dbReference>
<dbReference type="NCBIfam" id="TIGR02532">
    <property type="entry name" value="IV_pilin_GFxxxE"/>
    <property type="match status" value="1"/>
</dbReference>
<dbReference type="PANTHER" id="PTHR30093:SF2">
    <property type="entry name" value="TYPE II SECRETION SYSTEM PROTEIN H"/>
    <property type="match status" value="1"/>
</dbReference>
<dbReference type="Proteomes" id="UP000315017">
    <property type="component" value="Chromosome"/>
</dbReference>
<evidence type="ECO:0000256" key="3">
    <source>
        <dbReference type="SAM" id="Phobius"/>
    </source>
</evidence>
<dbReference type="GO" id="GO:0015628">
    <property type="term" value="P:protein secretion by the type II secretion system"/>
    <property type="evidence" value="ECO:0007669"/>
    <property type="project" value="InterPro"/>
</dbReference>
<dbReference type="KEGG" id="aagg:ETAA8_64030"/>
<reference evidence="4 5" key="1">
    <citation type="submission" date="2019-02" db="EMBL/GenBank/DDBJ databases">
        <title>Deep-cultivation of Planctomycetes and their phenomic and genomic characterization uncovers novel biology.</title>
        <authorList>
            <person name="Wiegand S."/>
            <person name="Jogler M."/>
            <person name="Boedeker C."/>
            <person name="Pinto D."/>
            <person name="Vollmers J."/>
            <person name="Rivas-Marin E."/>
            <person name="Kohn T."/>
            <person name="Peeters S.H."/>
            <person name="Heuer A."/>
            <person name="Rast P."/>
            <person name="Oberbeckmann S."/>
            <person name="Bunk B."/>
            <person name="Jeske O."/>
            <person name="Meyerdierks A."/>
            <person name="Storesund J.E."/>
            <person name="Kallscheuer N."/>
            <person name="Luecker S."/>
            <person name="Lage O.M."/>
            <person name="Pohl T."/>
            <person name="Merkel B.J."/>
            <person name="Hornburger P."/>
            <person name="Mueller R.-W."/>
            <person name="Bruemmer F."/>
            <person name="Labrenz M."/>
            <person name="Spormann A.M."/>
            <person name="Op den Camp H."/>
            <person name="Overmann J."/>
            <person name="Amann R."/>
            <person name="Jetten M.S.M."/>
            <person name="Mascher T."/>
            <person name="Medema M.H."/>
            <person name="Devos D.P."/>
            <person name="Kaster A.-K."/>
            <person name="Ovreas L."/>
            <person name="Rohde M."/>
            <person name="Galperin M.Y."/>
            <person name="Jogler C."/>
        </authorList>
    </citation>
    <scope>NUCLEOTIDE SEQUENCE [LARGE SCALE GENOMIC DNA]</scope>
    <source>
        <strain evidence="4 5">ETA_A8</strain>
    </source>
</reference>
<dbReference type="GO" id="GO:0015627">
    <property type="term" value="C:type II protein secretion system complex"/>
    <property type="evidence" value="ECO:0007669"/>
    <property type="project" value="InterPro"/>
</dbReference>
<dbReference type="OrthoDB" id="283383at2"/>
<dbReference type="Pfam" id="PF07963">
    <property type="entry name" value="N_methyl"/>
    <property type="match status" value="1"/>
</dbReference>
<keyword evidence="5" id="KW-1185">Reference proteome</keyword>
<evidence type="ECO:0000256" key="2">
    <source>
        <dbReference type="SAM" id="MobiDB-lite"/>
    </source>
</evidence>
<dbReference type="PRINTS" id="PR00813">
    <property type="entry name" value="BCTERIALGSPG"/>
</dbReference>
<keyword evidence="3" id="KW-0812">Transmembrane</keyword>
<dbReference type="AlphaFoldDB" id="A0A517YM05"/>
<protein>
    <recommendedName>
        <fullName evidence="6">Prepilin-type N-terminal cleavage/methylation domain-containing protein</fullName>
    </recommendedName>
</protein>
<keyword evidence="1" id="KW-0488">Methylation</keyword>
<feature type="region of interest" description="Disordered" evidence="2">
    <location>
        <begin position="259"/>
        <end position="278"/>
    </location>
</feature>
<keyword evidence="3" id="KW-0472">Membrane</keyword>
<dbReference type="InterPro" id="IPR000983">
    <property type="entry name" value="Bac_GSPG_pilin"/>
</dbReference>
<evidence type="ECO:0000313" key="4">
    <source>
        <dbReference type="EMBL" id="QDU31250.1"/>
    </source>
</evidence>
<evidence type="ECO:0000256" key="1">
    <source>
        <dbReference type="ARBA" id="ARBA00022481"/>
    </source>
</evidence>